<evidence type="ECO:0000313" key="10">
    <source>
        <dbReference type="Proteomes" id="UP001470230"/>
    </source>
</evidence>
<evidence type="ECO:0000259" key="6">
    <source>
        <dbReference type="PROSITE" id="PS50090"/>
    </source>
</evidence>
<evidence type="ECO:0000313" key="8">
    <source>
        <dbReference type="EMBL" id="KAK8835059.1"/>
    </source>
</evidence>
<dbReference type="EMBL" id="JAPFFF010000006">
    <property type="protein sequence ID" value="KAK8888458.1"/>
    <property type="molecule type" value="Genomic_DNA"/>
</dbReference>
<evidence type="ECO:0008006" key="11">
    <source>
        <dbReference type="Google" id="ProtNLM"/>
    </source>
</evidence>
<feature type="domain" description="Myb-like" evidence="6">
    <location>
        <begin position="67"/>
        <end position="118"/>
    </location>
</feature>
<dbReference type="InterPro" id="IPR001005">
    <property type="entry name" value="SANT/Myb"/>
</dbReference>
<dbReference type="Pfam" id="PF13921">
    <property type="entry name" value="Myb_DNA-bind_6"/>
    <property type="match status" value="1"/>
</dbReference>
<dbReference type="PANTHER" id="PTHR46621">
    <property type="entry name" value="SNRNA-ACTIVATING PROTEIN COMPLEX SUBUNIT 4"/>
    <property type="match status" value="1"/>
</dbReference>
<dbReference type="Proteomes" id="UP001470230">
    <property type="component" value="Unassembled WGS sequence"/>
</dbReference>
<feature type="domain" description="HTH myb-type" evidence="7">
    <location>
        <begin position="119"/>
        <end position="173"/>
    </location>
</feature>
<dbReference type="PANTHER" id="PTHR46621:SF1">
    <property type="entry name" value="SNRNA-ACTIVATING PROTEIN COMPLEX SUBUNIT 4"/>
    <property type="match status" value="1"/>
</dbReference>
<dbReference type="EMBL" id="JAPFFF010000244">
    <property type="protein sequence ID" value="KAK8835059.1"/>
    <property type="molecule type" value="Genomic_DNA"/>
</dbReference>
<organism evidence="8 10">
    <name type="scientific">Tritrichomonas musculus</name>
    <dbReference type="NCBI Taxonomy" id="1915356"/>
    <lineage>
        <taxon>Eukaryota</taxon>
        <taxon>Metamonada</taxon>
        <taxon>Parabasalia</taxon>
        <taxon>Tritrichomonadida</taxon>
        <taxon>Tritrichomonadidae</taxon>
        <taxon>Tritrichomonas</taxon>
    </lineage>
</organism>
<dbReference type="PROSITE" id="PS50090">
    <property type="entry name" value="MYB_LIKE"/>
    <property type="match status" value="3"/>
</dbReference>
<comment type="caution">
    <text evidence="8">The sequence shown here is derived from an EMBL/GenBank/DDBJ whole genome shotgun (WGS) entry which is preliminary data.</text>
</comment>
<dbReference type="SMART" id="SM00717">
    <property type="entry name" value="SANT"/>
    <property type="match status" value="3"/>
</dbReference>
<sequence>MINGNHLPATRNRKKMQLSKSWSPEEDQLLKSIATTSKSKIKWQKISHQFKDRSAQQIMNRWNKVINPALVKGGWTKEEDEILTDWVKNNGEIGWTKVAARLSGRVGKQCRERWFNCLNPNIKKIDWTNEEDSLIIELQQNLGNKWAKIAEFLPGRTDNMIKNRWNSILKKKVLNDIKWEGSVNNSCFSATENFDFYSNLFGKENQIEKIDLDIELIKEKDDMNSFEQINDIDAGINLDLSFEKVLTLDDLLSGKNVF</sequence>
<name>A0ABR2GMA8_9EUKA</name>
<evidence type="ECO:0000313" key="9">
    <source>
        <dbReference type="EMBL" id="KAK8888458.1"/>
    </source>
</evidence>
<proteinExistence type="predicted"/>
<dbReference type="PROSITE" id="PS51294">
    <property type="entry name" value="HTH_MYB"/>
    <property type="match status" value="2"/>
</dbReference>
<reference evidence="8 10" key="1">
    <citation type="submission" date="2024-04" db="EMBL/GenBank/DDBJ databases">
        <title>Tritrichomonas musculus Genome.</title>
        <authorList>
            <person name="Alves-Ferreira E."/>
            <person name="Grigg M."/>
            <person name="Lorenzi H."/>
            <person name="Galac M."/>
        </authorList>
    </citation>
    <scope>NUCLEOTIDE SEQUENCE [LARGE SCALE GENOMIC DNA]</scope>
    <source>
        <strain evidence="8 10">EAF2021</strain>
    </source>
</reference>
<evidence type="ECO:0000259" key="7">
    <source>
        <dbReference type="PROSITE" id="PS51294"/>
    </source>
</evidence>
<evidence type="ECO:0000256" key="2">
    <source>
        <dbReference type="ARBA" id="ARBA00023125"/>
    </source>
</evidence>
<keyword evidence="10" id="KW-1185">Reference proteome</keyword>
<keyword evidence="2" id="KW-0238">DNA-binding</keyword>
<feature type="domain" description="HTH myb-type" evidence="7">
    <location>
        <begin position="67"/>
        <end position="118"/>
    </location>
</feature>
<feature type="domain" description="Myb-like" evidence="6">
    <location>
        <begin position="21"/>
        <end position="66"/>
    </location>
</feature>
<keyword evidence="4" id="KW-0539">Nucleus</keyword>
<gene>
    <name evidence="8" type="ORF">M9Y10_019398</name>
    <name evidence="9" type="ORF">M9Y10_039535</name>
</gene>
<protein>
    <recommendedName>
        <fullName evidence="11">Myb-like DNA-binding domain containing protein</fullName>
    </recommendedName>
</protein>
<keyword evidence="1" id="KW-0805">Transcription regulation</keyword>
<accession>A0ABR2GMA8</accession>
<evidence type="ECO:0000256" key="4">
    <source>
        <dbReference type="ARBA" id="ARBA00023242"/>
    </source>
</evidence>
<feature type="domain" description="Myb-like" evidence="6">
    <location>
        <begin position="119"/>
        <end position="169"/>
    </location>
</feature>
<feature type="region of interest" description="Disordered" evidence="5">
    <location>
        <begin position="1"/>
        <end position="23"/>
    </location>
</feature>
<evidence type="ECO:0000256" key="5">
    <source>
        <dbReference type="SAM" id="MobiDB-lite"/>
    </source>
</evidence>
<dbReference type="Gene3D" id="1.10.10.60">
    <property type="entry name" value="Homeodomain-like"/>
    <property type="match status" value="3"/>
</dbReference>
<dbReference type="SUPFAM" id="SSF46689">
    <property type="entry name" value="Homeodomain-like"/>
    <property type="match status" value="2"/>
</dbReference>
<dbReference type="CDD" id="cd00167">
    <property type="entry name" value="SANT"/>
    <property type="match status" value="3"/>
</dbReference>
<evidence type="ECO:0000256" key="1">
    <source>
        <dbReference type="ARBA" id="ARBA00023015"/>
    </source>
</evidence>
<dbReference type="InterPro" id="IPR009057">
    <property type="entry name" value="Homeodomain-like_sf"/>
</dbReference>
<dbReference type="InterPro" id="IPR017930">
    <property type="entry name" value="Myb_dom"/>
</dbReference>
<dbReference type="InterPro" id="IPR051575">
    <property type="entry name" value="Myb-like_DNA-bd"/>
</dbReference>
<evidence type="ECO:0000256" key="3">
    <source>
        <dbReference type="ARBA" id="ARBA00023163"/>
    </source>
</evidence>
<dbReference type="Pfam" id="PF00249">
    <property type="entry name" value="Myb_DNA-binding"/>
    <property type="match status" value="1"/>
</dbReference>
<keyword evidence="3" id="KW-0804">Transcription</keyword>